<dbReference type="PANTHER" id="PTHR47354:SF7">
    <property type="entry name" value="NAD(P)H-FLAVIN REDUCTASE"/>
    <property type="match status" value="1"/>
</dbReference>
<dbReference type="Gene3D" id="2.40.30.10">
    <property type="entry name" value="Translation factors"/>
    <property type="match status" value="1"/>
</dbReference>
<feature type="domain" description="FAD-binding FR-type" evidence="5">
    <location>
        <begin position="1"/>
        <end position="115"/>
    </location>
</feature>
<comment type="similarity">
    <text evidence="4">Belongs to the Fre/LuxG FAD/NAD(P) flavoprotein oxidoreductase family.</text>
</comment>
<dbReference type="InterPro" id="IPR017938">
    <property type="entry name" value="Riboflavin_synthase-like_b-brl"/>
</dbReference>
<dbReference type="SUPFAM" id="SSF52343">
    <property type="entry name" value="Ferredoxin reductase-like, C-terminal NADP-linked domain"/>
    <property type="match status" value="1"/>
</dbReference>
<dbReference type="CDD" id="cd06189">
    <property type="entry name" value="flavin_oxioreductase"/>
    <property type="match status" value="1"/>
</dbReference>
<comment type="cofactor">
    <cofactor evidence="3">
        <name>[2Fe-2S] cluster</name>
        <dbReference type="ChEBI" id="CHEBI:190135"/>
    </cofactor>
</comment>
<dbReference type="AlphaFoldDB" id="A0AA42BQI4"/>
<dbReference type="PROSITE" id="PS51384">
    <property type="entry name" value="FAD_FR"/>
    <property type="match status" value="1"/>
</dbReference>
<evidence type="ECO:0000256" key="4">
    <source>
        <dbReference type="ARBA" id="ARBA00038177"/>
    </source>
</evidence>
<gene>
    <name evidence="6" type="primary">fre</name>
    <name evidence="6" type="ORF">NLF92_11240</name>
</gene>
<dbReference type="Pfam" id="PF00175">
    <property type="entry name" value="NAD_binding_1"/>
    <property type="match status" value="1"/>
</dbReference>
<comment type="caution">
    <text evidence="6">The sequence shown here is derived from an EMBL/GenBank/DDBJ whole genome shotgun (WGS) entry which is preliminary data.</text>
</comment>
<dbReference type="InterPro" id="IPR001433">
    <property type="entry name" value="OxRdtase_FAD/NAD-bd"/>
</dbReference>
<dbReference type="InterPro" id="IPR017927">
    <property type="entry name" value="FAD-bd_FR_type"/>
</dbReference>
<dbReference type="RefSeq" id="WP_254101969.1">
    <property type="nucleotide sequence ID" value="NZ_JANATA010000023.1"/>
</dbReference>
<evidence type="ECO:0000256" key="1">
    <source>
        <dbReference type="ARBA" id="ARBA00023002"/>
    </source>
</evidence>
<keyword evidence="2" id="KW-0455">Luminescence</keyword>
<evidence type="ECO:0000256" key="2">
    <source>
        <dbReference type="ARBA" id="ARBA00023223"/>
    </source>
</evidence>
<evidence type="ECO:0000313" key="6">
    <source>
        <dbReference type="EMBL" id="MCP3429521.1"/>
    </source>
</evidence>
<dbReference type="GO" id="GO:0008218">
    <property type="term" value="P:bioluminescence"/>
    <property type="evidence" value="ECO:0007669"/>
    <property type="project" value="UniProtKB-KW"/>
</dbReference>
<dbReference type="InterPro" id="IPR008333">
    <property type="entry name" value="Cbr1-like_FAD-bd_dom"/>
</dbReference>
<dbReference type="Gene3D" id="3.40.50.80">
    <property type="entry name" value="Nucleotide-binding domain of ferredoxin-NADP reductase (FNR) module"/>
    <property type="match status" value="1"/>
</dbReference>
<evidence type="ECO:0000256" key="3">
    <source>
        <dbReference type="ARBA" id="ARBA00034078"/>
    </source>
</evidence>
<dbReference type="NCBIfam" id="NF005963">
    <property type="entry name" value="PRK08051.1"/>
    <property type="match status" value="1"/>
</dbReference>
<dbReference type="Proteomes" id="UP001165413">
    <property type="component" value="Unassembled WGS sequence"/>
</dbReference>
<dbReference type="InterPro" id="IPR039261">
    <property type="entry name" value="FNR_nucleotide-bd"/>
</dbReference>
<proteinExistence type="inferred from homology"/>
<sequence>MQLNLKTIENVGHDVYRIILSSDEVLTYEAGQYLLVKMGANDERPFSIASSPSKDRFIELHIGATPENPYAWDVIEQLRTKGNIQVSLANGKAYLQPDEKTIVLVAGGTGYSYVKSIAYEAVTQQLENDIHIFWGAKEFSQLYEAEALTNLAHDHDNIFFHPVVEGADEDWSGATGLVHQAVLNHFTDLSHLQVYIAGPFPMAKVAREDYTNAGLPNSALFGDAYAFI</sequence>
<accession>A0AA42BQI4</accession>
<organism evidence="6 7">
    <name type="scientific">Opacimonas viscosa</name>
    <dbReference type="NCBI Taxonomy" id="2961944"/>
    <lineage>
        <taxon>Bacteria</taxon>
        <taxon>Pseudomonadati</taxon>
        <taxon>Pseudomonadota</taxon>
        <taxon>Gammaproteobacteria</taxon>
        <taxon>Alteromonadales</taxon>
        <taxon>Alteromonadaceae</taxon>
        <taxon>Opacimonas</taxon>
    </lineage>
</organism>
<keyword evidence="7" id="KW-1185">Reference proteome</keyword>
<evidence type="ECO:0000259" key="5">
    <source>
        <dbReference type="PROSITE" id="PS51384"/>
    </source>
</evidence>
<dbReference type="InterPro" id="IPR050415">
    <property type="entry name" value="MRET"/>
</dbReference>
<dbReference type="PANTHER" id="PTHR47354">
    <property type="entry name" value="NADH OXIDOREDUCTASE HCR"/>
    <property type="match status" value="1"/>
</dbReference>
<dbReference type="PRINTS" id="PR00410">
    <property type="entry name" value="PHEHYDRXLASE"/>
</dbReference>
<dbReference type="Pfam" id="PF00970">
    <property type="entry name" value="FAD_binding_6"/>
    <property type="match status" value="1"/>
</dbReference>
<reference evidence="6" key="1">
    <citation type="submission" date="2022-07" db="EMBL/GenBank/DDBJ databases">
        <title>Characterization of the Novel Bacterium Alteromonas immobilis LMIT006 and Alteromonas gregis LMIT007.</title>
        <authorList>
            <person name="Lin X."/>
        </authorList>
    </citation>
    <scope>NUCLEOTIDE SEQUENCE</scope>
    <source>
        <strain evidence="6">LMIT007</strain>
    </source>
</reference>
<protein>
    <submittedName>
        <fullName evidence="6">NAD(P)H-flavin reductase</fullName>
        <ecNumber evidence="6">1.5.1.41</ecNumber>
    </submittedName>
</protein>
<keyword evidence="1 6" id="KW-0560">Oxidoreductase</keyword>
<dbReference type="SUPFAM" id="SSF63380">
    <property type="entry name" value="Riboflavin synthase domain-like"/>
    <property type="match status" value="1"/>
</dbReference>
<evidence type="ECO:0000313" key="7">
    <source>
        <dbReference type="Proteomes" id="UP001165413"/>
    </source>
</evidence>
<dbReference type="GO" id="GO:0052875">
    <property type="term" value="F:riboflavin reductase [NAD(P)H] activity"/>
    <property type="evidence" value="ECO:0007669"/>
    <property type="project" value="UniProtKB-EC"/>
</dbReference>
<name>A0AA42BQI4_9ALTE</name>
<dbReference type="EC" id="1.5.1.41" evidence="6"/>
<dbReference type="EMBL" id="JANATA010000023">
    <property type="protein sequence ID" value="MCP3429521.1"/>
    <property type="molecule type" value="Genomic_DNA"/>
</dbReference>